<keyword evidence="7" id="KW-1185">Reference proteome</keyword>
<evidence type="ECO:0000256" key="1">
    <source>
        <dbReference type="ARBA" id="ARBA00007594"/>
    </source>
</evidence>
<dbReference type="RefSeq" id="XP_004357224.1">
    <property type="nucleotide sequence ID" value="XM_004357168.1"/>
</dbReference>
<dbReference type="GeneID" id="14870789"/>
<keyword evidence="2" id="KW-0689">Ribosomal protein</keyword>
<dbReference type="Pfam" id="PF00327">
    <property type="entry name" value="Ribosomal_L30"/>
    <property type="match status" value="1"/>
</dbReference>
<evidence type="ECO:0000313" key="6">
    <source>
        <dbReference type="EMBL" id="EGG18762.1"/>
    </source>
</evidence>
<dbReference type="InterPro" id="IPR005996">
    <property type="entry name" value="Ribosomal_uL30_bac-type"/>
</dbReference>
<evidence type="ECO:0000313" key="7">
    <source>
        <dbReference type="Proteomes" id="UP000007797"/>
    </source>
</evidence>
<evidence type="ECO:0000259" key="5">
    <source>
        <dbReference type="Pfam" id="PF00327"/>
    </source>
</evidence>
<keyword evidence="3" id="KW-0687">Ribonucleoprotein</keyword>
<evidence type="ECO:0000256" key="4">
    <source>
        <dbReference type="ARBA" id="ARBA00035281"/>
    </source>
</evidence>
<protein>
    <recommendedName>
        <fullName evidence="4">Large ribosomal subunit protein uL30m</fullName>
    </recommendedName>
</protein>
<dbReference type="InterPro" id="IPR016082">
    <property type="entry name" value="Ribosomal_uL30_ferredoxin-like"/>
</dbReference>
<dbReference type="Gene3D" id="3.30.1390.20">
    <property type="entry name" value="Ribosomal protein L30, ferredoxin-like fold domain"/>
    <property type="match status" value="1"/>
</dbReference>
<evidence type="ECO:0000256" key="2">
    <source>
        <dbReference type="ARBA" id="ARBA00022980"/>
    </source>
</evidence>
<gene>
    <name evidence="6" type="ORF">DFA_02501</name>
</gene>
<dbReference type="KEGG" id="dfa:DFA_02501"/>
<accession>F4PZJ8</accession>
<dbReference type="OMA" id="VKITLHK"/>
<dbReference type="CDD" id="cd01658">
    <property type="entry name" value="Ribosomal_L30"/>
    <property type="match status" value="1"/>
</dbReference>
<comment type="similarity">
    <text evidence="1">Belongs to the universal ribosomal protein uL30 family.</text>
</comment>
<dbReference type="GO" id="GO:0015934">
    <property type="term" value="C:large ribosomal subunit"/>
    <property type="evidence" value="ECO:0007669"/>
    <property type="project" value="InterPro"/>
</dbReference>
<evidence type="ECO:0000256" key="3">
    <source>
        <dbReference type="ARBA" id="ARBA00023274"/>
    </source>
</evidence>
<name>F4PZJ8_CACFS</name>
<dbReference type="GO" id="GO:0003735">
    <property type="term" value="F:structural constituent of ribosome"/>
    <property type="evidence" value="ECO:0007669"/>
    <property type="project" value="InterPro"/>
</dbReference>
<organism evidence="6 7">
    <name type="scientific">Cavenderia fasciculata</name>
    <name type="common">Slime mold</name>
    <name type="synonym">Dictyostelium fasciculatum</name>
    <dbReference type="NCBI Taxonomy" id="261658"/>
    <lineage>
        <taxon>Eukaryota</taxon>
        <taxon>Amoebozoa</taxon>
        <taxon>Evosea</taxon>
        <taxon>Eumycetozoa</taxon>
        <taxon>Dictyostelia</taxon>
        <taxon>Acytosteliales</taxon>
        <taxon>Cavenderiaceae</taxon>
        <taxon>Cavenderia</taxon>
    </lineage>
</organism>
<dbReference type="AlphaFoldDB" id="F4PZJ8"/>
<reference evidence="7" key="1">
    <citation type="journal article" date="2011" name="Genome Res.">
        <title>Phylogeny-wide analysis of social amoeba genomes highlights ancient origins for complex intercellular communication.</title>
        <authorList>
            <person name="Heidel A.J."/>
            <person name="Lawal H.M."/>
            <person name="Felder M."/>
            <person name="Schilde C."/>
            <person name="Helps N.R."/>
            <person name="Tunggal B."/>
            <person name="Rivero F."/>
            <person name="John U."/>
            <person name="Schleicher M."/>
            <person name="Eichinger L."/>
            <person name="Platzer M."/>
            <person name="Noegel A.A."/>
            <person name="Schaap P."/>
            <person name="Gloeckner G."/>
        </authorList>
    </citation>
    <scope>NUCLEOTIDE SEQUENCE [LARGE SCALE GENOMIC DNA]</scope>
    <source>
        <strain evidence="7">SH3</strain>
    </source>
</reference>
<dbReference type="EMBL" id="GL883017">
    <property type="protein sequence ID" value="EGG18762.1"/>
    <property type="molecule type" value="Genomic_DNA"/>
</dbReference>
<dbReference type="InterPro" id="IPR036919">
    <property type="entry name" value="Ribo_uL30_ferredoxin-like_sf"/>
</dbReference>
<dbReference type="OrthoDB" id="509901at2759"/>
<dbReference type="SUPFAM" id="SSF55129">
    <property type="entry name" value="Ribosomal protein L30p/L7e"/>
    <property type="match status" value="1"/>
</dbReference>
<dbReference type="GO" id="GO:0006412">
    <property type="term" value="P:translation"/>
    <property type="evidence" value="ECO:0007669"/>
    <property type="project" value="InterPro"/>
</dbReference>
<sequence>MSSTATSAVSKITPSFAQYLRRKIFKHVPHGILTQYPEHIVRSLPETFVKDLPVVPAGIVKITLHKSPYHSDKEIQGTIAALGLRKRYRSVFQKNTPEIRGMIHKARTHLSVEEINNIGGEGIDREIFMVQKEMKQQQQQQRLRLVE</sequence>
<dbReference type="Proteomes" id="UP000007797">
    <property type="component" value="Unassembled WGS sequence"/>
</dbReference>
<feature type="domain" description="Large ribosomal subunit protein uL30-like ferredoxin-like fold" evidence="5">
    <location>
        <begin position="60"/>
        <end position="106"/>
    </location>
</feature>
<proteinExistence type="inferred from homology"/>